<evidence type="ECO:0000313" key="20">
    <source>
        <dbReference type="Proteomes" id="UP000003340"/>
    </source>
</evidence>
<dbReference type="InterPro" id="IPR012907">
    <property type="entry name" value="Peptidase_S11_C"/>
</dbReference>
<keyword evidence="20" id="KW-1185">Reference proteome</keyword>
<dbReference type="Pfam" id="PF00768">
    <property type="entry name" value="Peptidase_S11"/>
    <property type="match status" value="1"/>
</dbReference>
<dbReference type="PROSITE" id="PS51257">
    <property type="entry name" value="PROKAR_LIPOPROTEIN"/>
    <property type="match status" value="1"/>
</dbReference>
<evidence type="ECO:0000256" key="14">
    <source>
        <dbReference type="PIRSR" id="PIRSR618044-2"/>
    </source>
</evidence>
<dbReference type="InterPro" id="IPR012338">
    <property type="entry name" value="Beta-lactam/transpept-like"/>
</dbReference>
<evidence type="ECO:0000256" key="6">
    <source>
        <dbReference type="ARBA" id="ARBA00022670"/>
    </source>
</evidence>
<dbReference type="PRINTS" id="PR00725">
    <property type="entry name" value="DADACBPTASE1"/>
</dbReference>
<dbReference type="GO" id="GO:0008360">
    <property type="term" value="P:regulation of cell shape"/>
    <property type="evidence" value="ECO:0007669"/>
    <property type="project" value="UniProtKB-KW"/>
</dbReference>
<keyword evidence="9" id="KW-0133">Cell shape</keyword>
<comment type="pathway">
    <text evidence="2">Cell wall biogenesis; peptidoglycan biosynthesis.</text>
</comment>
<evidence type="ECO:0000256" key="3">
    <source>
        <dbReference type="ARBA" id="ARBA00007164"/>
    </source>
</evidence>
<feature type="active site" evidence="13">
    <location>
        <position position="114"/>
    </location>
</feature>
<comment type="similarity">
    <text evidence="3 15">Belongs to the peptidase S11 family.</text>
</comment>
<evidence type="ECO:0000256" key="5">
    <source>
        <dbReference type="ARBA" id="ARBA00022645"/>
    </source>
</evidence>
<keyword evidence="10" id="KW-0573">Peptidoglycan synthesis</keyword>
<feature type="active site" description="Proton acceptor" evidence="13">
    <location>
        <position position="62"/>
    </location>
</feature>
<feature type="signal peptide" evidence="16">
    <location>
        <begin position="1"/>
        <end position="26"/>
    </location>
</feature>
<dbReference type="GO" id="GO:0071555">
    <property type="term" value="P:cell wall organization"/>
    <property type="evidence" value="ECO:0007669"/>
    <property type="project" value="UniProtKB-KW"/>
</dbReference>
<feature type="binding site" evidence="14">
    <location>
        <position position="221"/>
    </location>
    <ligand>
        <name>substrate</name>
    </ligand>
</feature>
<dbReference type="Proteomes" id="UP000003340">
    <property type="component" value="Unassembled WGS sequence"/>
</dbReference>
<dbReference type="InterPro" id="IPR001967">
    <property type="entry name" value="Peptidase_S11_N"/>
</dbReference>
<dbReference type="STRING" id="537013.CLOSTMETH_02662"/>
<dbReference type="InterPro" id="IPR037167">
    <property type="entry name" value="Peptidase_S11_C_sf"/>
</dbReference>
<evidence type="ECO:0000259" key="18">
    <source>
        <dbReference type="Pfam" id="PF07943"/>
    </source>
</evidence>
<dbReference type="EMBL" id="ACEC01000093">
    <property type="protein sequence ID" value="EEG29649.1"/>
    <property type="molecule type" value="Genomic_DNA"/>
</dbReference>
<evidence type="ECO:0000256" key="4">
    <source>
        <dbReference type="ARBA" id="ARBA00012448"/>
    </source>
</evidence>
<sequence>MRKRRFLCVLLVSSLLLGCIPASVQAEPGVSAKAAILIEANSGKILYQKNAQQKLPMASTTKIMTSLIALESGNLDEWFTVDENAIKVEGSSMGLQAGDQVTMRTLAYGMLLQSGNDAANAVAVKLAGSAEAFAEKMNERAQQIGMANSHFVTPSGLDNEEHYSTAEDMAKLARTALQNDGFREICSTYQTKLEYGNPPYTRWMTNHNRLLKEYEGTIGVKTGFTKKSGRCLVSAAERDGVRLIAVTLNAPSDWSDHKAMFDYGFSVVQPVKLDCDFSAISIDVVGGTQEKLGVVPLEQPQAGVLSEDVGSIEKRIHLNSFYYAPIKAGDVVGKAEYWLGDECLATVTLLANGDSERYITEIKLGFGDRCKLFFKGIGDQIAGWLSHPFG</sequence>
<comment type="function">
    <text evidence="1">Removes C-terminal D-alanyl residues from sugar-peptide cell wall precursors.</text>
</comment>
<keyword evidence="11" id="KW-0961">Cell wall biogenesis/degradation</keyword>
<evidence type="ECO:0000256" key="8">
    <source>
        <dbReference type="ARBA" id="ARBA00022801"/>
    </source>
</evidence>
<feature type="domain" description="Peptidase S11 D-Ala-D-Ala carboxypeptidase A C-terminal" evidence="18">
    <location>
        <begin position="282"/>
        <end position="356"/>
    </location>
</feature>
<dbReference type="GO" id="GO:0009002">
    <property type="term" value="F:serine-type D-Ala-D-Ala carboxypeptidase activity"/>
    <property type="evidence" value="ECO:0007669"/>
    <property type="project" value="UniProtKB-EC"/>
</dbReference>
<dbReference type="Gene3D" id="3.40.710.10">
    <property type="entry name" value="DD-peptidase/beta-lactamase superfamily"/>
    <property type="match status" value="1"/>
</dbReference>
<evidence type="ECO:0000256" key="9">
    <source>
        <dbReference type="ARBA" id="ARBA00022960"/>
    </source>
</evidence>
<dbReference type="PANTHER" id="PTHR21581">
    <property type="entry name" value="D-ALANYL-D-ALANINE CARBOXYPEPTIDASE"/>
    <property type="match status" value="1"/>
</dbReference>
<keyword evidence="7 16" id="KW-0732">Signal</keyword>
<dbReference type="InterPro" id="IPR018044">
    <property type="entry name" value="Peptidase_S11"/>
</dbReference>
<proteinExistence type="inferred from homology"/>
<dbReference type="InterPro" id="IPR015956">
    <property type="entry name" value="Peniciliin-bd_prot_C_sf"/>
</dbReference>
<dbReference type="HOGENOM" id="CLU_027070_7_3_9"/>
<evidence type="ECO:0000256" key="2">
    <source>
        <dbReference type="ARBA" id="ARBA00004752"/>
    </source>
</evidence>
<feature type="domain" description="Peptidase S11 D-alanyl-D-alanine carboxypeptidase A N-terminal" evidence="17">
    <location>
        <begin position="25"/>
        <end position="251"/>
    </location>
</feature>
<name>C0EFM0_9FIRM</name>
<evidence type="ECO:0000256" key="11">
    <source>
        <dbReference type="ARBA" id="ARBA00023316"/>
    </source>
</evidence>
<evidence type="ECO:0000256" key="12">
    <source>
        <dbReference type="ARBA" id="ARBA00034000"/>
    </source>
</evidence>
<dbReference type="GO" id="GO:0009252">
    <property type="term" value="P:peptidoglycan biosynthetic process"/>
    <property type="evidence" value="ECO:0007669"/>
    <property type="project" value="UniProtKB-UniPathway"/>
</dbReference>
<reference evidence="19 20" key="2">
    <citation type="submission" date="2009-02" db="EMBL/GenBank/DDBJ databases">
        <title>Draft genome sequence of Clostridium methylpentosum (DSM 5476).</title>
        <authorList>
            <person name="Sudarsanam P."/>
            <person name="Ley R."/>
            <person name="Guruge J."/>
            <person name="Turnbaugh P.J."/>
            <person name="Mahowald M."/>
            <person name="Liep D."/>
            <person name="Gordon J."/>
        </authorList>
    </citation>
    <scope>NUCLEOTIDE SEQUENCE [LARGE SCALE GENOMIC DNA]</scope>
    <source>
        <strain evidence="19 20">DSM 5476</strain>
    </source>
</reference>
<dbReference type="GO" id="GO:0006508">
    <property type="term" value="P:proteolysis"/>
    <property type="evidence" value="ECO:0007669"/>
    <property type="project" value="UniProtKB-KW"/>
</dbReference>
<keyword evidence="8" id="KW-0378">Hydrolase</keyword>
<evidence type="ECO:0000259" key="17">
    <source>
        <dbReference type="Pfam" id="PF00768"/>
    </source>
</evidence>
<dbReference type="SUPFAM" id="SSF69189">
    <property type="entry name" value="Penicillin-binding protein associated domain"/>
    <property type="match status" value="1"/>
</dbReference>
<organism evidence="19 20">
    <name type="scientific">[Clostridium] methylpentosum DSM 5476</name>
    <dbReference type="NCBI Taxonomy" id="537013"/>
    <lineage>
        <taxon>Bacteria</taxon>
        <taxon>Bacillati</taxon>
        <taxon>Bacillota</taxon>
        <taxon>Clostridia</taxon>
        <taxon>Eubacteriales</taxon>
        <taxon>Oscillospiraceae</taxon>
        <taxon>Oscillospiraceae incertae sedis</taxon>
    </lineage>
</organism>
<dbReference type="PANTHER" id="PTHR21581:SF33">
    <property type="entry name" value="D-ALANYL-D-ALANINE CARBOXYPEPTIDASE DACB"/>
    <property type="match status" value="1"/>
</dbReference>
<feature type="active site" description="Acyl-ester intermediate" evidence="13">
    <location>
        <position position="59"/>
    </location>
</feature>
<evidence type="ECO:0000256" key="10">
    <source>
        <dbReference type="ARBA" id="ARBA00022984"/>
    </source>
</evidence>
<dbReference type="SUPFAM" id="SSF56601">
    <property type="entry name" value="beta-lactamase/transpeptidase-like"/>
    <property type="match status" value="1"/>
</dbReference>
<evidence type="ECO:0000256" key="7">
    <source>
        <dbReference type="ARBA" id="ARBA00022729"/>
    </source>
</evidence>
<evidence type="ECO:0000256" key="16">
    <source>
        <dbReference type="SAM" id="SignalP"/>
    </source>
</evidence>
<dbReference type="AlphaFoldDB" id="C0EFM0"/>
<evidence type="ECO:0000256" key="15">
    <source>
        <dbReference type="RuleBase" id="RU004016"/>
    </source>
</evidence>
<dbReference type="eggNOG" id="COG1686">
    <property type="taxonomic scope" value="Bacteria"/>
</dbReference>
<gene>
    <name evidence="19" type="ORF">CLOSTMETH_02662</name>
</gene>
<dbReference type="EC" id="3.4.16.4" evidence="4"/>
<evidence type="ECO:0000313" key="19">
    <source>
        <dbReference type="EMBL" id="EEG29649.1"/>
    </source>
</evidence>
<dbReference type="Gene3D" id="2.60.410.10">
    <property type="entry name" value="D-Ala-D-Ala carboxypeptidase, C-terminal domain"/>
    <property type="match status" value="1"/>
</dbReference>
<evidence type="ECO:0000256" key="1">
    <source>
        <dbReference type="ARBA" id="ARBA00003217"/>
    </source>
</evidence>
<feature type="chain" id="PRO_5002897400" description="serine-type D-Ala-D-Ala carboxypeptidase" evidence="16">
    <location>
        <begin position="27"/>
        <end position="390"/>
    </location>
</feature>
<protein>
    <recommendedName>
        <fullName evidence="4">serine-type D-Ala-D-Ala carboxypeptidase</fullName>
        <ecNumber evidence="4">3.4.16.4</ecNumber>
    </recommendedName>
</protein>
<keyword evidence="5 19" id="KW-0121">Carboxypeptidase</keyword>
<comment type="catalytic activity">
    <reaction evidence="12">
        <text>Preferential cleavage: (Ac)2-L-Lys-D-Ala-|-D-Ala. Also transpeptidation of peptidyl-alanyl moieties that are N-acyl substituents of D-alanine.</text>
        <dbReference type="EC" id="3.4.16.4"/>
    </reaction>
</comment>
<comment type="caution">
    <text evidence="19">The sequence shown here is derived from an EMBL/GenBank/DDBJ whole genome shotgun (WGS) entry which is preliminary data.</text>
</comment>
<accession>C0EFM0</accession>
<evidence type="ECO:0000256" key="13">
    <source>
        <dbReference type="PIRSR" id="PIRSR618044-1"/>
    </source>
</evidence>
<reference evidence="19 20" key="1">
    <citation type="submission" date="2009-01" db="EMBL/GenBank/DDBJ databases">
        <authorList>
            <person name="Fulton L."/>
            <person name="Clifton S."/>
            <person name="Fulton B."/>
            <person name="Xu J."/>
            <person name="Minx P."/>
            <person name="Pepin K.H."/>
            <person name="Johnson M."/>
            <person name="Bhonagiri V."/>
            <person name="Nash W.E."/>
            <person name="Mardis E.R."/>
            <person name="Wilson R.K."/>
        </authorList>
    </citation>
    <scope>NUCLEOTIDE SEQUENCE [LARGE SCALE GENOMIC DNA]</scope>
    <source>
        <strain evidence="19 20">DSM 5476</strain>
    </source>
</reference>
<dbReference type="UniPathway" id="UPA00219"/>
<keyword evidence="6" id="KW-0645">Protease</keyword>
<dbReference type="Pfam" id="PF07943">
    <property type="entry name" value="PBP5_C"/>
    <property type="match status" value="1"/>
</dbReference>